<evidence type="ECO:0000256" key="2">
    <source>
        <dbReference type="ARBA" id="ARBA00022475"/>
    </source>
</evidence>
<evidence type="ECO:0000313" key="8">
    <source>
        <dbReference type="Proteomes" id="UP000198287"/>
    </source>
</evidence>
<evidence type="ECO:0000256" key="6">
    <source>
        <dbReference type="SAM" id="Phobius"/>
    </source>
</evidence>
<feature type="transmembrane region" description="Helical" evidence="6">
    <location>
        <begin position="310"/>
        <end position="333"/>
    </location>
</feature>
<proteinExistence type="predicted"/>
<evidence type="ECO:0000256" key="4">
    <source>
        <dbReference type="ARBA" id="ARBA00022989"/>
    </source>
</evidence>
<dbReference type="GO" id="GO:0005886">
    <property type="term" value="C:plasma membrane"/>
    <property type="evidence" value="ECO:0007669"/>
    <property type="project" value="UniProtKB-SubCell"/>
</dbReference>
<dbReference type="EMBL" id="LNIX01000005">
    <property type="protein sequence ID" value="OXA54139.1"/>
    <property type="molecule type" value="Genomic_DNA"/>
</dbReference>
<reference evidence="7 8" key="1">
    <citation type="submission" date="2015-12" db="EMBL/GenBank/DDBJ databases">
        <title>The genome of Folsomia candida.</title>
        <authorList>
            <person name="Faddeeva A."/>
            <person name="Derks M.F."/>
            <person name="Anvar Y."/>
            <person name="Smit S."/>
            <person name="Van Straalen N."/>
            <person name="Roelofs D."/>
        </authorList>
    </citation>
    <scope>NUCLEOTIDE SEQUENCE [LARGE SCALE GENOMIC DNA]</scope>
    <source>
        <strain evidence="7 8">VU population</strain>
        <tissue evidence="7">Whole body</tissue>
    </source>
</reference>
<dbReference type="OrthoDB" id="6715617at2759"/>
<dbReference type="Pfam" id="PF08395">
    <property type="entry name" value="7tm_7"/>
    <property type="match status" value="1"/>
</dbReference>
<keyword evidence="3 6" id="KW-0812">Transmembrane</keyword>
<organism evidence="7 8">
    <name type="scientific">Folsomia candida</name>
    <name type="common">Springtail</name>
    <dbReference type="NCBI Taxonomy" id="158441"/>
    <lineage>
        <taxon>Eukaryota</taxon>
        <taxon>Metazoa</taxon>
        <taxon>Ecdysozoa</taxon>
        <taxon>Arthropoda</taxon>
        <taxon>Hexapoda</taxon>
        <taxon>Collembola</taxon>
        <taxon>Entomobryomorpha</taxon>
        <taxon>Isotomoidea</taxon>
        <taxon>Isotomidae</taxon>
        <taxon>Proisotominae</taxon>
        <taxon>Folsomia</taxon>
    </lineage>
</organism>
<dbReference type="Proteomes" id="UP000198287">
    <property type="component" value="Unassembled WGS sequence"/>
</dbReference>
<keyword evidence="2" id="KW-1003">Cell membrane</keyword>
<feature type="transmembrane region" description="Helical" evidence="6">
    <location>
        <begin position="152"/>
        <end position="174"/>
    </location>
</feature>
<accession>A0A226E9M1</accession>
<dbReference type="GO" id="GO:0050909">
    <property type="term" value="P:sensory perception of taste"/>
    <property type="evidence" value="ECO:0007669"/>
    <property type="project" value="InterPro"/>
</dbReference>
<keyword evidence="5 6" id="KW-0472">Membrane</keyword>
<feature type="transmembrane region" description="Helical" evidence="6">
    <location>
        <begin position="194"/>
        <end position="214"/>
    </location>
</feature>
<name>A0A226E9M1_FOLCA</name>
<feature type="transmembrane region" description="Helical" evidence="6">
    <location>
        <begin position="86"/>
        <end position="107"/>
    </location>
</feature>
<comment type="subcellular location">
    <subcellularLocation>
        <location evidence="1">Cell membrane</location>
        <topology evidence="1">Multi-pass membrane protein</topology>
    </subcellularLocation>
</comment>
<dbReference type="AlphaFoldDB" id="A0A226E9M1"/>
<gene>
    <name evidence="7" type="ORF">Fcan01_10647</name>
</gene>
<evidence type="ECO:0000313" key="7">
    <source>
        <dbReference type="EMBL" id="OXA54139.1"/>
    </source>
</evidence>
<keyword evidence="4 6" id="KW-1133">Transmembrane helix</keyword>
<sequence>MAPRPHEISKTLLKTSRYAIWSCQLAGYLPLSITPKASPPLFFSWISLPTISSLLGLFVMTGWTLTYYVHFKSKLYFMRVFGSTEAFAYLLIIIAGTSSGVYLRFLAFRLREKDSHLFQQNFKLFEKFESFGFKVSEWSEIAKVQSYLKWSFYSYFIPLVVLCTMAHIVEPLLLHQKFGRWLPDIVYTMGSGAWLFWSYLLIGNLWIVFFPRVYCACYREIIKDIKAKFATGRRRRASSIVWYPGEIFGKMEKLKAKETIKIKNVEFFQNFYEDGLYKYDLDVSVNQYIELVESLGEMISQFNTTFGERLLWEMITCISTIILSAFFGCFWLNRGQLRVIGQNLGSMYFYGKKVVELGYSCGNISDEARSVVRTLIQHVPLDELSEGSRRKIRYLQIQLESSPPTVTAKQFFTIASSSVTTVLSGMAGFLVALIQFRRGE</sequence>
<comment type="caution">
    <text evidence="7">The sequence shown here is derived from an EMBL/GenBank/DDBJ whole genome shotgun (WGS) entry which is preliminary data.</text>
</comment>
<keyword evidence="8" id="KW-1185">Reference proteome</keyword>
<evidence type="ECO:0000256" key="3">
    <source>
        <dbReference type="ARBA" id="ARBA00022692"/>
    </source>
</evidence>
<feature type="transmembrane region" description="Helical" evidence="6">
    <location>
        <begin position="41"/>
        <end position="66"/>
    </location>
</feature>
<feature type="transmembrane region" description="Helical" evidence="6">
    <location>
        <begin position="411"/>
        <end position="434"/>
    </location>
</feature>
<dbReference type="InterPro" id="IPR013604">
    <property type="entry name" value="7TM_chemorcpt"/>
</dbReference>
<evidence type="ECO:0008006" key="9">
    <source>
        <dbReference type="Google" id="ProtNLM"/>
    </source>
</evidence>
<evidence type="ECO:0000256" key="5">
    <source>
        <dbReference type="ARBA" id="ARBA00023136"/>
    </source>
</evidence>
<evidence type="ECO:0000256" key="1">
    <source>
        <dbReference type="ARBA" id="ARBA00004651"/>
    </source>
</evidence>
<protein>
    <recommendedName>
        <fullName evidence="9">Gustatory receptor</fullName>
    </recommendedName>
</protein>